<evidence type="ECO:0000256" key="4">
    <source>
        <dbReference type="ARBA" id="ARBA00022801"/>
    </source>
</evidence>
<dbReference type="MEROPS" id="M17.A04"/>
<dbReference type="PROSITE" id="PS00631">
    <property type="entry name" value="CYTOSOL_AP"/>
    <property type="match status" value="1"/>
</dbReference>
<dbReference type="GO" id="GO:0070006">
    <property type="term" value="F:metalloaminopeptidase activity"/>
    <property type="evidence" value="ECO:0007669"/>
    <property type="project" value="InterPro"/>
</dbReference>
<proteinExistence type="evidence at transcript level"/>
<dbReference type="Pfam" id="PF00883">
    <property type="entry name" value="Peptidase_M17"/>
    <property type="match status" value="1"/>
</dbReference>
<dbReference type="InterPro" id="IPR011356">
    <property type="entry name" value="Leucine_aapep/pepB"/>
</dbReference>
<sequence>MSKVKVTFSNKLTESDPLVNPVIIIGKLENLKQVPYDVIKAKLEPRVSEEVYQSALTCMQPSPTDVCSLYLNMATLAALPKRCARHNAPSHANFITKLVRSTCLGVDEYVVIVCERQDVLASACAVARAYPIYSRKTLKPASTSNGTGVGNSGTPTSATVRVEFILVDGGKGEDAQTLSENDLLCLEEICISVRTVARIVDTPCSEMNVKDFTQEIQQVASELGVACSVVLGEELKEKGFGGIYGVGKAAIVPPALVTLSYTPPNATQTIAWVGKGIVYDTGGLSIKGKTAMPGMKRDCGGAAAILGAFRAAVKLGFSENLHAVFCLAENAIGPNATRPDDILTLYSGRTVEINNTDAEGRLVLADGVAFAQKDLKANVILDMATLTGAQAIATGRYHAAVLTNREEWEEYCLQAGRTSGDLTFPIPFCPELHLPEFSSAFADMKNSVADRGNAQSSCAGLFIFAQLGVDFPGSWIHVDMASPCHCGERATGYGVALLVTLFGQYSSQPFLQNMSSISFDEVFDKFETCKKFKRS</sequence>
<evidence type="ECO:0000313" key="6">
    <source>
        <dbReference type="EMBL" id="ACG43506.1"/>
    </source>
</evidence>
<dbReference type="ExpressionAtlas" id="B6U2C3">
    <property type="expression patterns" value="baseline and differential"/>
</dbReference>
<dbReference type="GO" id="GO:0006508">
    <property type="term" value="P:proteolysis"/>
    <property type="evidence" value="ECO:0007669"/>
    <property type="project" value="UniProtKB-KW"/>
</dbReference>
<dbReference type="PANTHER" id="PTHR11963:SF4">
    <property type="entry name" value="AMINOPEPTIDASE NPEPL1-RELATED"/>
    <property type="match status" value="1"/>
</dbReference>
<name>B6U2C3_MAIZE</name>
<dbReference type="Gene3D" id="3.40.50.10590">
    <property type="entry name" value="Zn-dependent exopeptidases"/>
    <property type="match status" value="1"/>
</dbReference>
<reference evidence="6" key="1">
    <citation type="journal article" date="2009" name="Plant Mol. Biol.">
        <title>Insights into corn genes derived from large-scale cDNA sequencing.</title>
        <authorList>
            <person name="Alexandrov N.N."/>
            <person name="Brover V.V."/>
            <person name="Freidin S."/>
            <person name="Troukhan M.E."/>
            <person name="Tatarinova T.V."/>
            <person name="Zhang H."/>
            <person name="Swaller T.J."/>
            <person name="Lu Y.P."/>
            <person name="Bouck J."/>
            <person name="Flavell R.B."/>
            <person name="Feldmann K.A."/>
        </authorList>
    </citation>
    <scope>NUCLEOTIDE SEQUENCE</scope>
</reference>
<feature type="domain" description="Cytosol aminopeptidase" evidence="5">
    <location>
        <begin position="355"/>
        <end position="362"/>
    </location>
</feature>
<dbReference type="Gene3D" id="3.40.630.10">
    <property type="entry name" value="Zn peptidases"/>
    <property type="match status" value="1"/>
</dbReference>
<comment type="similarity">
    <text evidence="1">Belongs to the peptidase M17 family.</text>
</comment>
<accession>B6U2C3</accession>
<evidence type="ECO:0000256" key="2">
    <source>
        <dbReference type="ARBA" id="ARBA00022438"/>
    </source>
</evidence>
<protein>
    <submittedName>
        <fullName evidence="6">Leucine aminopeptidase 3</fullName>
    </submittedName>
</protein>
<dbReference type="PANTHER" id="PTHR11963">
    <property type="entry name" value="LEUCINE AMINOPEPTIDASE-RELATED"/>
    <property type="match status" value="1"/>
</dbReference>
<keyword evidence="4" id="KW-0378">Hydrolase</keyword>
<dbReference type="FunFam" id="3.40.630.10:FF:000035">
    <property type="entry name" value="Probable aminopeptidase NPEPL1"/>
    <property type="match status" value="1"/>
</dbReference>
<dbReference type="AlphaFoldDB" id="B6U2C3"/>
<keyword evidence="2 6" id="KW-0031">Aminopeptidase</keyword>
<dbReference type="GO" id="GO:0030145">
    <property type="term" value="F:manganese ion binding"/>
    <property type="evidence" value="ECO:0007669"/>
    <property type="project" value="InterPro"/>
</dbReference>
<dbReference type="CDD" id="cd00433">
    <property type="entry name" value="Peptidase_M17"/>
    <property type="match status" value="1"/>
</dbReference>
<dbReference type="Pfam" id="PF18295">
    <property type="entry name" value="Pdase_M17_N2"/>
    <property type="match status" value="1"/>
</dbReference>
<dbReference type="SUPFAM" id="SSF53187">
    <property type="entry name" value="Zn-dependent exopeptidases"/>
    <property type="match status" value="1"/>
</dbReference>
<dbReference type="InterPro" id="IPR000819">
    <property type="entry name" value="Peptidase_M17_C"/>
</dbReference>
<dbReference type="InterPro" id="IPR041417">
    <property type="entry name" value="NPEPL1_N"/>
</dbReference>
<evidence type="ECO:0000256" key="1">
    <source>
        <dbReference type="ARBA" id="ARBA00009528"/>
    </source>
</evidence>
<dbReference type="GO" id="GO:0005737">
    <property type="term" value="C:cytoplasm"/>
    <property type="evidence" value="ECO:0007669"/>
    <property type="project" value="InterPro"/>
</dbReference>
<evidence type="ECO:0000256" key="3">
    <source>
        <dbReference type="ARBA" id="ARBA00022670"/>
    </source>
</evidence>
<organism evidence="6">
    <name type="scientific">Zea mays</name>
    <name type="common">Maize</name>
    <dbReference type="NCBI Taxonomy" id="4577"/>
    <lineage>
        <taxon>Eukaryota</taxon>
        <taxon>Viridiplantae</taxon>
        <taxon>Streptophyta</taxon>
        <taxon>Embryophyta</taxon>
        <taxon>Tracheophyta</taxon>
        <taxon>Spermatophyta</taxon>
        <taxon>Magnoliopsida</taxon>
        <taxon>Liliopsida</taxon>
        <taxon>Poales</taxon>
        <taxon>Poaceae</taxon>
        <taxon>PACMAD clade</taxon>
        <taxon>Panicoideae</taxon>
        <taxon>Andropogonodae</taxon>
        <taxon>Andropogoneae</taxon>
        <taxon>Tripsacinae</taxon>
        <taxon>Zea</taxon>
    </lineage>
</organism>
<keyword evidence="3" id="KW-0645">Protease</keyword>
<dbReference type="PRINTS" id="PR00481">
    <property type="entry name" value="LAMNOPPTDASE"/>
</dbReference>
<evidence type="ECO:0000259" key="5">
    <source>
        <dbReference type="PROSITE" id="PS00631"/>
    </source>
</evidence>
<dbReference type="EMBL" id="EU971388">
    <property type="protein sequence ID" value="ACG43506.1"/>
    <property type="molecule type" value="mRNA"/>
</dbReference>